<dbReference type="GO" id="GO:0009893">
    <property type="term" value="P:positive regulation of metabolic process"/>
    <property type="evidence" value="ECO:0007669"/>
    <property type="project" value="UniProtKB-ARBA"/>
</dbReference>
<organism evidence="5 6">
    <name type="scientific">Pseudomonas mandelii PD30</name>
    <dbReference type="NCBI Taxonomy" id="1419583"/>
    <lineage>
        <taxon>Bacteria</taxon>
        <taxon>Pseudomonadati</taxon>
        <taxon>Pseudomonadota</taxon>
        <taxon>Gammaproteobacteria</taxon>
        <taxon>Pseudomonadales</taxon>
        <taxon>Pseudomonadaceae</taxon>
        <taxon>Pseudomonas</taxon>
    </lineage>
</organism>
<keyword evidence="1" id="KW-0805">Transcription regulation</keyword>
<dbReference type="eggNOG" id="COG4977">
    <property type="taxonomic scope" value="Bacteria"/>
</dbReference>
<dbReference type="GO" id="GO:0043565">
    <property type="term" value="F:sequence-specific DNA binding"/>
    <property type="evidence" value="ECO:0007669"/>
    <property type="project" value="InterPro"/>
</dbReference>
<gene>
    <name evidence="5" type="ORF">V466_30790</name>
</gene>
<dbReference type="CDD" id="cd03137">
    <property type="entry name" value="GATase1_AraC_1"/>
    <property type="match status" value="1"/>
</dbReference>
<evidence type="ECO:0000313" key="6">
    <source>
        <dbReference type="Proteomes" id="UP000026739"/>
    </source>
</evidence>
<dbReference type="Pfam" id="PF12833">
    <property type="entry name" value="HTH_18"/>
    <property type="match status" value="1"/>
</dbReference>
<dbReference type="InterPro" id="IPR009057">
    <property type="entry name" value="Homeodomain-like_sf"/>
</dbReference>
<evidence type="ECO:0000256" key="3">
    <source>
        <dbReference type="ARBA" id="ARBA00023163"/>
    </source>
</evidence>
<dbReference type="AlphaFoldDB" id="A0A059KTM1"/>
<dbReference type="PANTHER" id="PTHR43130:SF3">
    <property type="entry name" value="HTH-TYPE TRANSCRIPTIONAL REGULATOR RV1931C"/>
    <property type="match status" value="1"/>
</dbReference>
<dbReference type="Pfam" id="PF01965">
    <property type="entry name" value="DJ-1_PfpI"/>
    <property type="match status" value="1"/>
</dbReference>
<dbReference type="InterPro" id="IPR002818">
    <property type="entry name" value="DJ-1/PfpI"/>
</dbReference>
<dbReference type="EMBL" id="AZQQ01000110">
    <property type="protein sequence ID" value="KDD65170.1"/>
    <property type="molecule type" value="Genomic_DNA"/>
</dbReference>
<evidence type="ECO:0000256" key="1">
    <source>
        <dbReference type="ARBA" id="ARBA00023015"/>
    </source>
</evidence>
<comment type="caution">
    <text evidence="5">The sequence shown here is derived from an EMBL/GenBank/DDBJ whole genome shotgun (WGS) entry which is preliminary data.</text>
</comment>
<dbReference type="InterPro" id="IPR029062">
    <property type="entry name" value="Class_I_gatase-like"/>
</dbReference>
<dbReference type="PROSITE" id="PS00041">
    <property type="entry name" value="HTH_ARAC_FAMILY_1"/>
    <property type="match status" value="1"/>
</dbReference>
<dbReference type="Gene3D" id="1.10.10.60">
    <property type="entry name" value="Homeodomain-like"/>
    <property type="match status" value="1"/>
</dbReference>
<dbReference type="SUPFAM" id="SSF46689">
    <property type="entry name" value="Homeodomain-like"/>
    <property type="match status" value="2"/>
</dbReference>
<protein>
    <submittedName>
        <fullName evidence="5">AraC family transcriptional regulator</fullName>
    </submittedName>
</protein>
<sequence>MICANVRARSMREIAVKMTTKSKHSFVGVAQKRVVILGLPPVDSLDVIGPAEVFAYANNLHRGDSVPYVLELVCAGANEHLESSTGIALMAHKTLEQERLENRAIDTLIVTSGWKAMDQLDQTAIEWIRTRAKSVRRVCSICVGAFALAETGLLDGRKATTHWRMARSLADRYPNVQVDPNPIWVKDGNVYTSAGISAGIDLALALVSEDLGDDIALEIAKNLVLFLRRPGGQAQFSVALQSQHATGSNLDELCVWISEHLHSELTVEILADRLATSVRTLIRMFQREFKTTPAKYVEDVRVEAACRQIELGRRSMEEVARRCGYHSVDVLRKAFVRRMGVSPKEYAQRFAPVNEPA</sequence>
<dbReference type="GO" id="GO:0003700">
    <property type="term" value="F:DNA-binding transcription factor activity"/>
    <property type="evidence" value="ECO:0007669"/>
    <property type="project" value="InterPro"/>
</dbReference>
<keyword evidence="2" id="KW-0238">DNA-binding</keyword>
<evidence type="ECO:0000313" key="5">
    <source>
        <dbReference type="EMBL" id="KDD65170.1"/>
    </source>
</evidence>
<dbReference type="SMART" id="SM00342">
    <property type="entry name" value="HTH_ARAC"/>
    <property type="match status" value="1"/>
</dbReference>
<keyword evidence="3" id="KW-0804">Transcription</keyword>
<reference evidence="5 6" key="1">
    <citation type="submission" date="2013-12" db="EMBL/GenBank/DDBJ databases">
        <authorList>
            <person name="Formusa P.A."/>
            <person name="Habash M."/>
            <person name="Lee H."/>
            <person name="Trevors J.T."/>
        </authorList>
    </citation>
    <scope>NUCLEOTIDE SEQUENCE [LARGE SCALE GENOMIC DNA]</scope>
    <source>
        <strain evidence="5 6">PD30</strain>
    </source>
</reference>
<dbReference type="InterPro" id="IPR018062">
    <property type="entry name" value="HTH_AraC-typ_CS"/>
</dbReference>
<evidence type="ECO:0000259" key="4">
    <source>
        <dbReference type="PROSITE" id="PS01124"/>
    </source>
</evidence>
<evidence type="ECO:0000256" key="2">
    <source>
        <dbReference type="ARBA" id="ARBA00023125"/>
    </source>
</evidence>
<name>A0A059KTM1_9PSED</name>
<dbReference type="SUPFAM" id="SSF52317">
    <property type="entry name" value="Class I glutamine amidotransferase-like"/>
    <property type="match status" value="1"/>
</dbReference>
<dbReference type="PANTHER" id="PTHR43130">
    <property type="entry name" value="ARAC-FAMILY TRANSCRIPTIONAL REGULATOR"/>
    <property type="match status" value="1"/>
</dbReference>
<dbReference type="Proteomes" id="UP000026739">
    <property type="component" value="Unassembled WGS sequence"/>
</dbReference>
<accession>A0A059KTM1</accession>
<dbReference type="Gene3D" id="3.40.50.880">
    <property type="match status" value="1"/>
</dbReference>
<proteinExistence type="predicted"/>
<dbReference type="PROSITE" id="PS01124">
    <property type="entry name" value="HTH_ARAC_FAMILY_2"/>
    <property type="match status" value="1"/>
</dbReference>
<feature type="domain" description="HTH araC/xylS-type" evidence="4">
    <location>
        <begin position="251"/>
        <end position="349"/>
    </location>
</feature>
<dbReference type="InterPro" id="IPR018060">
    <property type="entry name" value="HTH_AraC"/>
</dbReference>
<dbReference type="InterPro" id="IPR052158">
    <property type="entry name" value="INH-QAR"/>
</dbReference>